<dbReference type="RefSeq" id="WP_114581274.1">
    <property type="nucleotide sequence ID" value="NZ_QPMH01000004.1"/>
</dbReference>
<accession>A0A369TBL2</accession>
<sequence>MAYAERAYAFDTLDLEQAPQSDCEALNRLASDQRETVAQHCPACGGEGGRCLVEMMEELVVAESVPDKGTDRLM</sequence>
<name>A0A369TBL2_9PROT</name>
<gene>
    <name evidence="1" type="ORF">DRB17_05935</name>
</gene>
<reference evidence="1 2" key="1">
    <citation type="submission" date="2018-07" db="EMBL/GenBank/DDBJ databases">
        <title>Venubactetium sediminum gen. nov., sp. nov., isolated from a marine solar saltern.</title>
        <authorList>
            <person name="Wang S."/>
        </authorList>
    </citation>
    <scope>NUCLEOTIDE SEQUENCE [LARGE SCALE GENOMIC DNA]</scope>
    <source>
        <strain evidence="1 2">WD2A32</strain>
    </source>
</reference>
<evidence type="ECO:0000313" key="2">
    <source>
        <dbReference type="Proteomes" id="UP000253941"/>
    </source>
</evidence>
<proteinExistence type="predicted"/>
<dbReference type="EMBL" id="QPMH01000004">
    <property type="protein sequence ID" value="RDD62699.1"/>
    <property type="molecule type" value="Genomic_DNA"/>
</dbReference>
<protein>
    <submittedName>
        <fullName evidence="1">Uncharacterized protein</fullName>
    </submittedName>
</protein>
<evidence type="ECO:0000313" key="1">
    <source>
        <dbReference type="EMBL" id="RDD62699.1"/>
    </source>
</evidence>
<keyword evidence="2" id="KW-1185">Reference proteome</keyword>
<dbReference type="Proteomes" id="UP000253941">
    <property type="component" value="Unassembled WGS sequence"/>
</dbReference>
<organism evidence="1 2">
    <name type="scientific">Ferruginivarius sediminum</name>
    <dbReference type="NCBI Taxonomy" id="2661937"/>
    <lineage>
        <taxon>Bacteria</taxon>
        <taxon>Pseudomonadati</taxon>
        <taxon>Pseudomonadota</taxon>
        <taxon>Alphaproteobacteria</taxon>
        <taxon>Rhodospirillales</taxon>
        <taxon>Rhodospirillaceae</taxon>
        <taxon>Ferruginivarius</taxon>
    </lineage>
</organism>
<comment type="caution">
    <text evidence="1">The sequence shown here is derived from an EMBL/GenBank/DDBJ whole genome shotgun (WGS) entry which is preliminary data.</text>
</comment>
<dbReference type="AlphaFoldDB" id="A0A369TBL2"/>